<dbReference type="OMA" id="PCGEKEY"/>
<reference evidence="5" key="2">
    <citation type="submission" date="2018-02" db="UniProtKB">
        <authorList>
            <consortium name="EnsemblPlants"/>
        </authorList>
    </citation>
    <scope>IDENTIFICATION</scope>
    <source>
        <strain evidence="5">Williams 82</strain>
    </source>
</reference>
<keyword evidence="1" id="KW-0227">DNA damage</keyword>
<organism evidence="4">
    <name type="scientific">Glycine max</name>
    <name type="common">Soybean</name>
    <name type="synonym">Glycine hispida</name>
    <dbReference type="NCBI Taxonomy" id="3847"/>
    <lineage>
        <taxon>Eukaryota</taxon>
        <taxon>Viridiplantae</taxon>
        <taxon>Streptophyta</taxon>
        <taxon>Embryophyta</taxon>
        <taxon>Tracheophyta</taxon>
        <taxon>Spermatophyta</taxon>
        <taxon>Magnoliopsida</taxon>
        <taxon>eudicotyledons</taxon>
        <taxon>Gunneridae</taxon>
        <taxon>Pentapetalae</taxon>
        <taxon>rosids</taxon>
        <taxon>fabids</taxon>
        <taxon>Fabales</taxon>
        <taxon>Fabaceae</taxon>
        <taxon>Papilionoideae</taxon>
        <taxon>50 kb inversion clade</taxon>
        <taxon>NPAAA clade</taxon>
        <taxon>indigoferoid/millettioid clade</taxon>
        <taxon>Phaseoleae</taxon>
        <taxon>Glycine</taxon>
        <taxon>Glycine subgen. Soja</taxon>
    </lineage>
</organism>
<sequence>MWKTLTSTIRSQRLIVLIVASTLDKSPRDIMGLGNESSTIFGGKVIVFGGDFRQILPFGMDNSSASELNSFSQWILDIGDEKISESNDGYVIIEIPQELLISNFNDPIHGIVNSTYPNLMDQYTNEEYLQCRAILVSTIDIVDEINDFVLSLVPCGEKEYLSLDMVNKSNAADNQALEALTLEFLNSLRTSEPPNQKIKLKVGSSIMLLRNIDQSEGLCNGTRLTVTRLANHDIYSYNVRQFSIMLSYAMTINKS</sequence>
<accession>A0A0R0JQN6</accession>
<dbReference type="GO" id="GO:0043139">
    <property type="term" value="F:5'-3' DNA helicase activity"/>
    <property type="evidence" value="ECO:0007669"/>
    <property type="project" value="UniProtKB-EC"/>
</dbReference>
<dbReference type="Proteomes" id="UP000008827">
    <property type="component" value="Chromosome 6"/>
</dbReference>
<dbReference type="GO" id="GO:0016787">
    <property type="term" value="F:hydrolase activity"/>
    <property type="evidence" value="ECO:0007669"/>
    <property type="project" value="UniProtKB-KW"/>
</dbReference>
<dbReference type="GO" id="GO:0006310">
    <property type="term" value="P:DNA recombination"/>
    <property type="evidence" value="ECO:0007669"/>
    <property type="project" value="UniProtKB-KW"/>
</dbReference>
<dbReference type="PANTHER" id="PTHR10492:SF78">
    <property type="entry name" value="ATP-DEPENDENT DNA HELICASE"/>
    <property type="match status" value="1"/>
</dbReference>
<comment type="catalytic activity">
    <reaction evidence="1">
        <text>ATP + H2O = ADP + phosphate + H(+)</text>
        <dbReference type="Rhea" id="RHEA:13065"/>
        <dbReference type="ChEBI" id="CHEBI:15377"/>
        <dbReference type="ChEBI" id="CHEBI:15378"/>
        <dbReference type="ChEBI" id="CHEBI:30616"/>
        <dbReference type="ChEBI" id="CHEBI:43474"/>
        <dbReference type="ChEBI" id="CHEBI:456216"/>
        <dbReference type="EC" id="5.6.2.3"/>
    </reaction>
</comment>
<keyword evidence="1" id="KW-0347">Helicase</keyword>
<protein>
    <recommendedName>
        <fullName evidence="1">ATP-dependent DNA helicase</fullName>
        <ecNumber evidence="1">5.6.2.3</ecNumber>
    </recommendedName>
</protein>
<keyword evidence="1" id="KW-0378">Hydrolase</keyword>
<dbReference type="GO" id="GO:0005524">
    <property type="term" value="F:ATP binding"/>
    <property type="evidence" value="ECO:0007669"/>
    <property type="project" value="UniProtKB-KW"/>
</dbReference>
<evidence type="ECO:0000313" key="6">
    <source>
        <dbReference type="Proteomes" id="UP000008827"/>
    </source>
</evidence>
<dbReference type="STRING" id="3847.A0A0R0JQN6"/>
<feature type="domain" description="DNA helicase Pif1-like DEAD-box helicase" evidence="2">
    <location>
        <begin position="22"/>
        <end position="58"/>
    </location>
</feature>
<keyword evidence="1" id="KW-0234">DNA repair</keyword>
<evidence type="ECO:0000259" key="3">
    <source>
        <dbReference type="Pfam" id="PF21530"/>
    </source>
</evidence>
<dbReference type="InterPro" id="IPR049163">
    <property type="entry name" value="Pif1-like_2B_dom"/>
</dbReference>
<name>A0A0R0JQN6_SOYBN</name>
<reference evidence="4" key="3">
    <citation type="submission" date="2018-07" db="EMBL/GenBank/DDBJ databases">
        <title>WGS assembly of Glycine max.</title>
        <authorList>
            <person name="Schmutz J."/>
            <person name="Cannon S."/>
            <person name="Schlueter J."/>
            <person name="Ma J."/>
            <person name="Mitros T."/>
            <person name="Nelson W."/>
            <person name="Hyten D."/>
            <person name="Song Q."/>
            <person name="Thelen J."/>
            <person name="Cheng J."/>
            <person name="Xu D."/>
            <person name="Hellsten U."/>
            <person name="May G."/>
            <person name="Yu Y."/>
            <person name="Sakurai T."/>
            <person name="Umezawa T."/>
            <person name="Bhattacharyya M."/>
            <person name="Sandhu D."/>
            <person name="Valliyodan B."/>
            <person name="Lindquist E."/>
            <person name="Peto M."/>
            <person name="Grant D."/>
            <person name="Shu S."/>
            <person name="Goodstein D."/>
            <person name="Barry K."/>
            <person name="Futrell-Griggs M."/>
            <person name="Abernathy B."/>
            <person name="Du J."/>
            <person name="Tian Z."/>
            <person name="Zhu L."/>
            <person name="Gill N."/>
            <person name="Joshi T."/>
            <person name="Libault M."/>
            <person name="Sethuraman A."/>
            <person name="Zhang X."/>
            <person name="Shinozaki K."/>
            <person name="Nguyen H."/>
            <person name="Wing R."/>
            <person name="Cregan P."/>
            <person name="Specht J."/>
            <person name="Grimwood J."/>
            <person name="Rokhsar D."/>
            <person name="Stacey G."/>
            <person name="Shoemaker R."/>
            <person name="Jackson S."/>
        </authorList>
    </citation>
    <scope>NUCLEOTIDE SEQUENCE</scope>
    <source>
        <tissue evidence="4">Callus</tissue>
    </source>
</reference>
<dbReference type="Pfam" id="PF21530">
    <property type="entry name" value="Pif1_2B_dom"/>
    <property type="match status" value="1"/>
</dbReference>
<dbReference type="EMBL" id="CM000839">
    <property type="protein sequence ID" value="KRH55074.1"/>
    <property type="molecule type" value="Genomic_DNA"/>
</dbReference>
<dbReference type="InterPro" id="IPR010285">
    <property type="entry name" value="DNA_helicase_pif1-like_DEAD"/>
</dbReference>
<gene>
    <name evidence="4" type="ORF">GLYMA_06G228600</name>
</gene>
<dbReference type="Gramene" id="KRH55074">
    <property type="protein sequence ID" value="KRH55074"/>
    <property type="gene ID" value="GLYMA_06G228600"/>
</dbReference>
<evidence type="ECO:0000313" key="4">
    <source>
        <dbReference type="EMBL" id="KRH55074.1"/>
    </source>
</evidence>
<dbReference type="PANTHER" id="PTHR10492">
    <property type="match status" value="1"/>
</dbReference>
<dbReference type="Pfam" id="PF05970">
    <property type="entry name" value="PIF1"/>
    <property type="match status" value="1"/>
</dbReference>
<dbReference type="AlphaFoldDB" id="A0A0R0JQN6"/>
<keyword evidence="1" id="KW-0547">Nucleotide-binding</keyword>
<dbReference type="GO" id="GO:0000723">
    <property type="term" value="P:telomere maintenance"/>
    <property type="evidence" value="ECO:0007669"/>
    <property type="project" value="InterPro"/>
</dbReference>
<keyword evidence="1" id="KW-0233">DNA recombination</keyword>
<dbReference type="InterPro" id="IPR027417">
    <property type="entry name" value="P-loop_NTPase"/>
</dbReference>
<dbReference type="EC" id="5.6.2.3" evidence="1"/>
<feature type="domain" description="DNA helicase Pif1-like 2B" evidence="3">
    <location>
        <begin position="183"/>
        <end position="229"/>
    </location>
</feature>
<dbReference type="SUPFAM" id="SSF52540">
    <property type="entry name" value="P-loop containing nucleoside triphosphate hydrolases"/>
    <property type="match status" value="1"/>
</dbReference>
<proteinExistence type="inferred from homology"/>
<evidence type="ECO:0000259" key="2">
    <source>
        <dbReference type="Pfam" id="PF05970"/>
    </source>
</evidence>
<evidence type="ECO:0000256" key="1">
    <source>
        <dbReference type="RuleBase" id="RU363044"/>
    </source>
</evidence>
<dbReference type="EnsemblPlants" id="KRH55074">
    <property type="protein sequence ID" value="KRH55074"/>
    <property type="gene ID" value="GLYMA_06G228600"/>
</dbReference>
<comment type="similarity">
    <text evidence="1">Belongs to the helicase family.</text>
</comment>
<evidence type="ECO:0000313" key="5">
    <source>
        <dbReference type="EnsemblPlants" id="KRH55074"/>
    </source>
</evidence>
<comment type="cofactor">
    <cofactor evidence="1">
        <name>Mg(2+)</name>
        <dbReference type="ChEBI" id="CHEBI:18420"/>
    </cofactor>
</comment>
<keyword evidence="6" id="KW-1185">Reference proteome</keyword>
<dbReference type="GO" id="GO:0006281">
    <property type="term" value="P:DNA repair"/>
    <property type="evidence" value="ECO:0007669"/>
    <property type="project" value="UniProtKB-KW"/>
</dbReference>
<dbReference type="PaxDb" id="3847-GLYMA06G32834.1"/>
<keyword evidence="1" id="KW-0067">ATP-binding</keyword>
<reference evidence="4 5" key="1">
    <citation type="journal article" date="2010" name="Nature">
        <title>Genome sequence of the palaeopolyploid soybean.</title>
        <authorList>
            <person name="Schmutz J."/>
            <person name="Cannon S.B."/>
            <person name="Schlueter J."/>
            <person name="Ma J."/>
            <person name="Mitros T."/>
            <person name="Nelson W."/>
            <person name="Hyten D.L."/>
            <person name="Song Q."/>
            <person name="Thelen J.J."/>
            <person name="Cheng J."/>
            <person name="Xu D."/>
            <person name="Hellsten U."/>
            <person name="May G.D."/>
            <person name="Yu Y."/>
            <person name="Sakurai T."/>
            <person name="Umezawa T."/>
            <person name="Bhattacharyya M.K."/>
            <person name="Sandhu D."/>
            <person name="Valliyodan B."/>
            <person name="Lindquist E."/>
            <person name="Peto M."/>
            <person name="Grant D."/>
            <person name="Shu S."/>
            <person name="Goodstein D."/>
            <person name="Barry K."/>
            <person name="Futrell-Griggs M."/>
            <person name="Abernathy B."/>
            <person name="Du J."/>
            <person name="Tian Z."/>
            <person name="Zhu L."/>
            <person name="Gill N."/>
            <person name="Joshi T."/>
            <person name="Libault M."/>
            <person name="Sethuraman A."/>
            <person name="Zhang X.-C."/>
            <person name="Shinozaki K."/>
            <person name="Nguyen H.T."/>
            <person name="Wing R.A."/>
            <person name="Cregan P."/>
            <person name="Specht J."/>
            <person name="Grimwood J."/>
            <person name="Rokhsar D."/>
            <person name="Stacey G."/>
            <person name="Shoemaker R.C."/>
            <person name="Jackson S.A."/>
        </authorList>
    </citation>
    <scope>NUCLEOTIDE SEQUENCE</scope>
    <source>
        <strain evidence="5">cv. Williams 82</strain>
        <tissue evidence="4">Callus</tissue>
    </source>
</reference>
<dbReference type="InParanoid" id="A0A0R0JQN6"/>